<protein>
    <submittedName>
        <fullName evidence="15">TonB-dependent receptor</fullName>
    </submittedName>
</protein>
<keyword evidence="8 12" id="KW-0798">TonB box</keyword>
<dbReference type="InterPro" id="IPR012910">
    <property type="entry name" value="Plug_dom"/>
</dbReference>
<keyword evidence="16" id="KW-1185">Reference proteome</keyword>
<evidence type="ECO:0000259" key="14">
    <source>
        <dbReference type="Pfam" id="PF07715"/>
    </source>
</evidence>
<proteinExistence type="inferred from homology"/>
<keyword evidence="7" id="KW-0406">Ion transport</keyword>
<evidence type="ECO:0000313" key="15">
    <source>
        <dbReference type="EMBL" id="NDW15059.1"/>
    </source>
</evidence>
<dbReference type="EMBL" id="JAAAWO010000003">
    <property type="protein sequence ID" value="NDW15059.1"/>
    <property type="molecule type" value="Genomic_DNA"/>
</dbReference>
<dbReference type="GO" id="GO:0006826">
    <property type="term" value="P:iron ion transport"/>
    <property type="evidence" value="ECO:0007669"/>
    <property type="project" value="UniProtKB-KW"/>
</dbReference>
<dbReference type="Proteomes" id="UP000471381">
    <property type="component" value="Unassembled WGS sequence"/>
</dbReference>
<keyword evidence="2 11" id="KW-0813">Transport</keyword>
<feature type="domain" description="TonB-dependent receptor-like beta-barrel" evidence="13">
    <location>
        <begin position="290"/>
        <end position="744"/>
    </location>
</feature>
<sequence>MSLTTHTKRHGCTPVSHHKISHNKASCHKVARHSLCAIAVAASLCAAPVWAQQTNSQTANTEQAENEKGKLERIEVTARRTLESLQETPVAITSVGAVELGEKGISVLTELQQFSPNTTLQTSRGTNNTLTAFIRGLGQQDPLWGYEPGVGIYVDDVYIARPQGAVLDLLNVQRIEVLRGPQGTLYGKNTIGGAVKYVTKEMTGDTQMNIEGTVGSYSQRDLKVTGQIPLVEDTVYLGVGYANLNRDGFGEYLLSALPNQDKENYNKDLWAARVSLEVHASEDLFFRFGWDKTEDTSNARGGYRLIPSLLTDAPVPDSKYDSYTSLPTSNRVELEGYSWLARYNVSDKLELKYIGSYRESYSPTNIDFDNTPLPIFDVPAEYDDSNTTHELQANYFGDNFDVVSGLYFYDGDSCGNFDAILGVLGQSLGAPGLTREVTGCNNSESYAAYAQLNYDITEQLSLSLGARYTDEEKSAFVNNGLIFDNVYPSTGWIEGYVRPEGQLVPQVLGTDTDGDGVLDAPAVQSWSRFTPRVGLEYQFDPSMMFFASYSQGFKSGTFNPRATINEPGVNPEVVDSFELGMKSDLSDTLRLNVTLFSYDHSDRQYIGVEGDLSDPTALDQRLRNAAETAATGAELEMTWIASENLQFDVAYGYIDFEIKENNAIPPLIGSASTPENTFNLNANYFLETSFGDITFNANYYYRSDYLLFEASDLIEQDAYGMVNLSARWESIEGDWYAGLHVKNLTDEEYLTGGYDFVTRDEDGNFGPGLGGDTTLIGYYGDPRTVHLTLGYRF</sequence>
<dbReference type="Pfam" id="PF00593">
    <property type="entry name" value="TonB_dep_Rec_b-barrel"/>
    <property type="match status" value="1"/>
</dbReference>
<keyword evidence="3 11" id="KW-1134">Transmembrane beta strand</keyword>
<evidence type="ECO:0000256" key="12">
    <source>
        <dbReference type="RuleBase" id="RU003357"/>
    </source>
</evidence>
<keyword evidence="4" id="KW-0410">Iron transport</keyword>
<evidence type="ECO:0000256" key="9">
    <source>
        <dbReference type="ARBA" id="ARBA00023136"/>
    </source>
</evidence>
<dbReference type="Pfam" id="PF07715">
    <property type="entry name" value="Plug"/>
    <property type="match status" value="1"/>
</dbReference>
<evidence type="ECO:0000256" key="6">
    <source>
        <dbReference type="ARBA" id="ARBA00023004"/>
    </source>
</evidence>
<comment type="subcellular location">
    <subcellularLocation>
        <location evidence="1 11">Cell outer membrane</location>
        <topology evidence="1 11">Multi-pass membrane protein</topology>
    </subcellularLocation>
</comment>
<reference evidence="15 16" key="1">
    <citation type="submission" date="2020-01" db="EMBL/GenBank/DDBJ databases">
        <title>Genomes of bacteria type strains.</title>
        <authorList>
            <person name="Chen J."/>
            <person name="Zhu S."/>
            <person name="Yang J."/>
        </authorList>
    </citation>
    <scope>NUCLEOTIDE SEQUENCE [LARGE SCALE GENOMIC DNA]</scope>
    <source>
        <strain evidence="15 16">LMG 24078</strain>
    </source>
</reference>
<evidence type="ECO:0000313" key="16">
    <source>
        <dbReference type="Proteomes" id="UP000471381"/>
    </source>
</evidence>
<evidence type="ECO:0000256" key="3">
    <source>
        <dbReference type="ARBA" id="ARBA00022452"/>
    </source>
</evidence>
<evidence type="ECO:0000256" key="1">
    <source>
        <dbReference type="ARBA" id="ARBA00004571"/>
    </source>
</evidence>
<dbReference type="PANTHER" id="PTHR32552">
    <property type="entry name" value="FERRICHROME IRON RECEPTOR-RELATED"/>
    <property type="match status" value="1"/>
</dbReference>
<comment type="caution">
    <text evidence="15">The sequence shown here is derived from an EMBL/GenBank/DDBJ whole genome shotgun (WGS) entry which is preliminary data.</text>
</comment>
<dbReference type="SUPFAM" id="SSF56935">
    <property type="entry name" value="Porins"/>
    <property type="match status" value="1"/>
</dbReference>
<keyword evidence="15" id="KW-0675">Receptor</keyword>
<evidence type="ECO:0000256" key="7">
    <source>
        <dbReference type="ARBA" id="ARBA00023065"/>
    </source>
</evidence>
<accession>A0A6N9THQ2</accession>
<evidence type="ECO:0000256" key="2">
    <source>
        <dbReference type="ARBA" id="ARBA00022448"/>
    </source>
</evidence>
<evidence type="ECO:0000256" key="11">
    <source>
        <dbReference type="PROSITE-ProRule" id="PRU01360"/>
    </source>
</evidence>
<keyword evidence="5 11" id="KW-0812">Transmembrane</keyword>
<dbReference type="GO" id="GO:0009279">
    <property type="term" value="C:cell outer membrane"/>
    <property type="evidence" value="ECO:0007669"/>
    <property type="project" value="UniProtKB-SubCell"/>
</dbReference>
<evidence type="ECO:0000256" key="10">
    <source>
        <dbReference type="ARBA" id="ARBA00023237"/>
    </source>
</evidence>
<dbReference type="AlphaFoldDB" id="A0A6N9THQ2"/>
<keyword evidence="6" id="KW-0408">Iron</keyword>
<dbReference type="InterPro" id="IPR000531">
    <property type="entry name" value="Beta-barrel_TonB"/>
</dbReference>
<dbReference type="PROSITE" id="PS52016">
    <property type="entry name" value="TONB_DEPENDENT_REC_3"/>
    <property type="match status" value="1"/>
</dbReference>
<comment type="similarity">
    <text evidence="11 12">Belongs to the TonB-dependent receptor family.</text>
</comment>
<evidence type="ECO:0000256" key="4">
    <source>
        <dbReference type="ARBA" id="ARBA00022496"/>
    </source>
</evidence>
<dbReference type="PANTHER" id="PTHR32552:SF81">
    <property type="entry name" value="TONB-DEPENDENT OUTER MEMBRANE RECEPTOR"/>
    <property type="match status" value="1"/>
</dbReference>
<organism evidence="15 16">
    <name type="scientific">Alteromonas genovensis</name>
    <dbReference type="NCBI Taxonomy" id="471225"/>
    <lineage>
        <taxon>Bacteria</taxon>
        <taxon>Pseudomonadati</taxon>
        <taxon>Pseudomonadota</taxon>
        <taxon>Gammaproteobacteria</taxon>
        <taxon>Alteromonadales</taxon>
        <taxon>Alteromonadaceae</taxon>
        <taxon>Alteromonas/Salinimonas group</taxon>
        <taxon>Alteromonas</taxon>
    </lineage>
</organism>
<feature type="domain" description="TonB-dependent receptor plug" evidence="14">
    <location>
        <begin position="85"/>
        <end position="194"/>
    </location>
</feature>
<dbReference type="InterPro" id="IPR036942">
    <property type="entry name" value="Beta-barrel_TonB_sf"/>
</dbReference>
<dbReference type="RefSeq" id="WP_163105610.1">
    <property type="nucleotide sequence ID" value="NZ_JAAAWO010000003.1"/>
</dbReference>
<keyword evidence="9 11" id="KW-0472">Membrane</keyword>
<name>A0A6N9THQ2_9ALTE</name>
<keyword evidence="10 11" id="KW-0998">Cell outer membrane</keyword>
<evidence type="ECO:0000259" key="13">
    <source>
        <dbReference type="Pfam" id="PF00593"/>
    </source>
</evidence>
<dbReference type="InterPro" id="IPR039426">
    <property type="entry name" value="TonB-dep_rcpt-like"/>
</dbReference>
<gene>
    <name evidence="15" type="ORF">GTQ48_05920</name>
</gene>
<evidence type="ECO:0000256" key="5">
    <source>
        <dbReference type="ARBA" id="ARBA00022692"/>
    </source>
</evidence>
<dbReference type="Gene3D" id="2.40.170.20">
    <property type="entry name" value="TonB-dependent receptor, beta-barrel domain"/>
    <property type="match status" value="1"/>
</dbReference>
<evidence type="ECO:0000256" key="8">
    <source>
        <dbReference type="ARBA" id="ARBA00023077"/>
    </source>
</evidence>